<dbReference type="AlphaFoldDB" id="A0A3M4A586"/>
<dbReference type="Proteomes" id="UP000276587">
    <property type="component" value="Unassembled WGS sequence"/>
</dbReference>
<keyword evidence="1" id="KW-1133">Transmembrane helix</keyword>
<protein>
    <submittedName>
        <fullName evidence="2">Uncharacterized protein</fullName>
    </submittedName>
</protein>
<name>A0A3M4A586_PSEMA</name>
<reference evidence="2 3" key="1">
    <citation type="submission" date="2018-08" db="EMBL/GenBank/DDBJ databases">
        <title>Recombination of ecologically and evolutionarily significant loci maintains genetic cohesion in the Pseudomonas syringae species complex.</title>
        <authorList>
            <person name="Dillon M."/>
            <person name="Thakur S."/>
            <person name="Almeida R.N.D."/>
            <person name="Weir B.S."/>
            <person name="Guttman D.S."/>
        </authorList>
    </citation>
    <scope>NUCLEOTIDE SEQUENCE [LARGE SCALE GENOMIC DNA]</scope>
    <source>
        <strain evidence="2 3">ICMP 3555</strain>
    </source>
</reference>
<dbReference type="EMBL" id="RBQF01000352">
    <property type="protein sequence ID" value="RMP02091.1"/>
    <property type="molecule type" value="Genomic_DNA"/>
</dbReference>
<evidence type="ECO:0000256" key="1">
    <source>
        <dbReference type="SAM" id="Phobius"/>
    </source>
</evidence>
<gene>
    <name evidence="2" type="ORF">ALQ29_04921</name>
</gene>
<dbReference type="Pfam" id="PF02585">
    <property type="entry name" value="PIG-L"/>
    <property type="match status" value="1"/>
</dbReference>
<evidence type="ECO:0000313" key="2">
    <source>
        <dbReference type="EMBL" id="RMP02091.1"/>
    </source>
</evidence>
<dbReference type="UniPathway" id="UPA00196"/>
<proteinExistence type="predicted"/>
<accession>A0A3M4A586</accession>
<dbReference type="Gene3D" id="3.40.50.10320">
    <property type="entry name" value="LmbE-like"/>
    <property type="match status" value="1"/>
</dbReference>
<evidence type="ECO:0000313" key="3">
    <source>
        <dbReference type="Proteomes" id="UP000276587"/>
    </source>
</evidence>
<dbReference type="GO" id="GO:0016020">
    <property type="term" value="C:membrane"/>
    <property type="evidence" value="ECO:0007669"/>
    <property type="project" value="GOC"/>
</dbReference>
<dbReference type="GO" id="GO:0006506">
    <property type="term" value="P:GPI anchor biosynthetic process"/>
    <property type="evidence" value="ECO:0007669"/>
    <property type="project" value="UniProtKB-UniPathway"/>
</dbReference>
<organism evidence="2 3">
    <name type="scientific">Pseudomonas marginalis pv. marginalis</name>
    <dbReference type="NCBI Taxonomy" id="97473"/>
    <lineage>
        <taxon>Bacteria</taxon>
        <taxon>Pseudomonadati</taxon>
        <taxon>Pseudomonadota</taxon>
        <taxon>Gammaproteobacteria</taxon>
        <taxon>Pseudomonadales</taxon>
        <taxon>Pseudomonadaceae</taxon>
        <taxon>Pseudomonas</taxon>
    </lineage>
</organism>
<dbReference type="InterPro" id="IPR003737">
    <property type="entry name" value="GlcNAc_PI_deacetylase-related"/>
</dbReference>
<dbReference type="InterPro" id="IPR024078">
    <property type="entry name" value="LmbE-like_dom_sf"/>
</dbReference>
<keyword evidence="1" id="KW-0812">Transmembrane</keyword>
<sequence>MQPRQRTEFSQYAKRLGTGAGGGETAALFLRACRPRVQGALVQPSAGVQRMSRKQQLLKRHRRNKRIALLIGLLVLIAAGVLVAWWLPLILAIVLWVAHEAWFADHLFYSPKDDYHYRFASSGQQVGLRLEGGKLLADTPLELAGDETLIVEVQLKSNLWGRFFDPAVEFPDDRQAFERGVAGKRYLNLTGSAAALAGGELRLRGRFCRVIGQPVLWVFRQPDAARQRVMVIAPHADDAELAAFGLYGQADESWIVTLTAGEIEAEHYQQMGMPPAEAARIKGRLRAWDSIAVPRWAGVPEAHCVQLGYFCLQLPAMRDAPDQPQVSREAQLDDTRLFRQFNALALPGDVDGAPTWDNLIADLRALLLKARPEVIVLPTPVLDPHPDHICAHTAVVQALQGLEWQPGTLLGYANHLHDNDRWPMGDSGAGIALPPQFDAAQVLEPYCRVLSLSQQQDKAMALGMMHDLQPRAPFKRRVRRLLQQLLAGRGPSPYGENEFFRKAVRRHELLWVLKQD</sequence>
<keyword evidence="3" id="KW-1185">Reference proteome</keyword>
<keyword evidence="1" id="KW-0472">Membrane</keyword>
<comment type="caution">
    <text evidence="2">The sequence shown here is derived from an EMBL/GenBank/DDBJ whole genome shotgun (WGS) entry which is preliminary data.</text>
</comment>
<feature type="transmembrane region" description="Helical" evidence="1">
    <location>
        <begin position="67"/>
        <end position="98"/>
    </location>
</feature>
<dbReference type="SUPFAM" id="SSF102588">
    <property type="entry name" value="LmbE-like"/>
    <property type="match status" value="1"/>
</dbReference>